<gene>
    <name evidence="1" type="ORF">B5807_08142</name>
</gene>
<proteinExistence type="predicted"/>
<sequence length="152" mass="16681">MILLRRATLIRNSISRATIHHTSARRQDKVMASVLFMGIGGDDPSLQLTPNVSSQELNAAIDKGSQSLTDAGYKVTLFLPPMMDGIAALEKELQLNKHDLVLVGAGIRLLPNHTPYFEGIINTVLKYNPGQRFAFNASLESTLESVQRVLPL</sequence>
<dbReference type="InParanoid" id="A0A1Y2LQ83"/>
<dbReference type="OMA" id="RWYPEAV"/>
<protein>
    <recommendedName>
        <fullName evidence="3">MoaB/Mog domain-containing protein</fullName>
    </recommendedName>
</protein>
<keyword evidence="2" id="KW-1185">Reference proteome</keyword>
<accession>A0A1Y2LQ83</accession>
<dbReference type="Proteomes" id="UP000193240">
    <property type="component" value="Unassembled WGS sequence"/>
</dbReference>
<evidence type="ECO:0000313" key="2">
    <source>
        <dbReference type="Proteomes" id="UP000193240"/>
    </source>
</evidence>
<dbReference type="AlphaFoldDB" id="A0A1Y2LQ83"/>
<evidence type="ECO:0008006" key="3">
    <source>
        <dbReference type="Google" id="ProtNLM"/>
    </source>
</evidence>
<dbReference type="EMBL" id="KZ107852">
    <property type="protein sequence ID" value="OSS46113.1"/>
    <property type="molecule type" value="Genomic_DNA"/>
</dbReference>
<name>A0A1Y2LQ83_EPING</name>
<organism evidence="1 2">
    <name type="scientific">Epicoccum nigrum</name>
    <name type="common">Soil fungus</name>
    <name type="synonym">Epicoccum purpurascens</name>
    <dbReference type="NCBI Taxonomy" id="105696"/>
    <lineage>
        <taxon>Eukaryota</taxon>
        <taxon>Fungi</taxon>
        <taxon>Dikarya</taxon>
        <taxon>Ascomycota</taxon>
        <taxon>Pezizomycotina</taxon>
        <taxon>Dothideomycetes</taxon>
        <taxon>Pleosporomycetidae</taxon>
        <taxon>Pleosporales</taxon>
        <taxon>Pleosporineae</taxon>
        <taxon>Didymellaceae</taxon>
        <taxon>Epicoccum</taxon>
    </lineage>
</organism>
<reference evidence="1 2" key="1">
    <citation type="journal article" date="2017" name="Genome Announc.">
        <title>Genome sequence of the saprophytic ascomycete Epicoccum nigrum ICMP 19927 strain isolated from New Zealand.</title>
        <authorList>
            <person name="Fokin M."/>
            <person name="Fleetwood D."/>
            <person name="Weir B.S."/>
            <person name="Villas-Boas S.G."/>
        </authorList>
    </citation>
    <scope>NUCLEOTIDE SEQUENCE [LARGE SCALE GENOMIC DNA]</scope>
    <source>
        <strain evidence="1 2">ICMP 19927</strain>
    </source>
</reference>
<evidence type="ECO:0000313" key="1">
    <source>
        <dbReference type="EMBL" id="OSS46113.1"/>
    </source>
</evidence>